<sequence>MQVLISSHDYDYHTLIKVAEMAGLAGIVGFHAAGEDYLLTFPDGENTEALVADYKARLRDLENNIWVH</sequence>
<accession>A0A9D2F1E8</accession>
<dbReference type="EMBL" id="DXBO01000044">
    <property type="protein sequence ID" value="HIZ47759.1"/>
    <property type="molecule type" value="Genomic_DNA"/>
</dbReference>
<protein>
    <submittedName>
        <fullName evidence="1">Uncharacterized protein</fullName>
    </submittedName>
</protein>
<proteinExistence type="predicted"/>
<organism evidence="1 2">
    <name type="scientific">Candidatus Gemmiger excrementavium</name>
    <dbReference type="NCBI Taxonomy" id="2838608"/>
    <lineage>
        <taxon>Bacteria</taxon>
        <taxon>Bacillati</taxon>
        <taxon>Bacillota</taxon>
        <taxon>Clostridia</taxon>
        <taxon>Eubacteriales</taxon>
        <taxon>Gemmiger</taxon>
    </lineage>
</organism>
<dbReference type="AlphaFoldDB" id="A0A9D2F1E8"/>
<reference evidence="1" key="2">
    <citation type="submission" date="2021-04" db="EMBL/GenBank/DDBJ databases">
        <authorList>
            <person name="Gilroy R."/>
        </authorList>
    </citation>
    <scope>NUCLEOTIDE SEQUENCE</scope>
    <source>
        <strain evidence="1">3436</strain>
    </source>
</reference>
<evidence type="ECO:0000313" key="2">
    <source>
        <dbReference type="Proteomes" id="UP000824031"/>
    </source>
</evidence>
<gene>
    <name evidence="1" type="ORF">H9810_03455</name>
</gene>
<reference evidence="1" key="1">
    <citation type="journal article" date="2021" name="PeerJ">
        <title>Extensive microbial diversity within the chicken gut microbiome revealed by metagenomics and culture.</title>
        <authorList>
            <person name="Gilroy R."/>
            <person name="Ravi A."/>
            <person name="Getino M."/>
            <person name="Pursley I."/>
            <person name="Horton D.L."/>
            <person name="Alikhan N.F."/>
            <person name="Baker D."/>
            <person name="Gharbi K."/>
            <person name="Hall N."/>
            <person name="Watson M."/>
            <person name="Adriaenssens E.M."/>
            <person name="Foster-Nyarko E."/>
            <person name="Jarju S."/>
            <person name="Secka A."/>
            <person name="Antonio M."/>
            <person name="Oren A."/>
            <person name="Chaudhuri R.R."/>
            <person name="La Ragione R."/>
            <person name="Hildebrand F."/>
            <person name="Pallen M.J."/>
        </authorList>
    </citation>
    <scope>NUCLEOTIDE SEQUENCE</scope>
    <source>
        <strain evidence="1">3436</strain>
    </source>
</reference>
<dbReference type="Proteomes" id="UP000824031">
    <property type="component" value="Unassembled WGS sequence"/>
</dbReference>
<evidence type="ECO:0000313" key="1">
    <source>
        <dbReference type="EMBL" id="HIZ47759.1"/>
    </source>
</evidence>
<name>A0A9D2F1E8_9FIRM</name>
<comment type="caution">
    <text evidence="1">The sequence shown here is derived from an EMBL/GenBank/DDBJ whole genome shotgun (WGS) entry which is preliminary data.</text>
</comment>